<dbReference type="Gene3D" id="3.40.50.150">
    <property type="entry name" value="Vaccinia Virus protein VP39"/>
    <property type="match status" value="1"/>
</dbReference>
<evidence type="ECO:0000259" key="3">
    <source>
        <dbReference type="Pfam" id="PF08241"/>
    </source>
</evidence>
<dbReference type="EMBL" id="JANIGO010000006">
    <property type="protein sequence ID" value="MCQ8897654.1"/>
    <property type="molecule type" value="Genomic_DNA"/>
</dbReference>
<feature type="domain" description="Methyltransferase type 11" evidence="3">
    <location>
        <begin position="118"/>
        <end position="161"/>
    </location>
</feature>
<comment type="caution">
    <text evidence="4">The sequence shown here is derived from an EMBL/GenBank/DDBJ whole genome shotgun (WGS) entry which is preliminary data.</text>
</comment>
<dbReference type="RefSeq" id="WP_256765460.1">
    <property type="nucleotide sequence ID" value="NZ_JANIGO010000006.1"/>
</dbReference>
<gene>
    <name evidence="4" type="ORF">NQT62_14530</name>
</gene>
<dbReference type="InterPro" id="IPR013216">
    <property type="entry name" value="Methyltransf_11"/>
</dbReference>
<dbReference type="GO" id="GO:0008168">
    <property type="term" value="F:methyltransferase activity"/>
    <property type="evidence" value="ECO:0007669"/>
    <property type="project" value="UniProtKB-KW"/>
</dbReference>
<evidence type="ECO:0000313" key="4">
    <source>
        <dbReference type="EMBL" id="MCQ8897654.1"/>
    </source>
</evidence>
<keyword evidence="1 4" id="KW-0489">Methyltransferase</keyword>
<dbReference type="PANTHER" id="PTHR13090">
    <property type="entry name" value="ARGININE-HYDROXYLASE NDUFAF5, MITOCHONDRIAL"/>
    <property type="match status" value="1"/>
</dbReference>
<organism evidence="4 5">
    <name type="scientific">Limnobacter humi</name>
    <dbReference type="NCBI Taxonomy" id="1778671"/>
    <lineage>
        <taxon>Bacteria</taxon>
        <taxon>Pseudomonadati</taxon>
        <taxon>Pseudomonadota</taxon>
        <taxon>Betaproteobacteria</taxon>
        <taxon>Burkholderiales</taxon>
        <taxon>Burkholderiaceae</taxon>
        <taxon>Limnobacter</taxon>
    </lineage>
</organism>
<dbReference type="Proteomes" id="UP001204142">
    <property type="component" value="Unassembled WGS sequence"/>
</dbReference>
<dbReference type="InterPro" id="IPR029063">
    <property type="entry name" value="SAM-dependent_MTases_sf"/>
</dbReference>
<protein>
    <submittedName>
        <fullName evidence="4">Class I SAM-dependent methyltransferase</fullName>
    </submittedName>
</protein>
<accession>A0ABT1WLC9</accession>
<name>A0ABT1WLC9_9BURK</name>
<proteinExistence type="predicted"/>
<evidence type="ECO:0000256" key="1">
    <source>
        <dbReference type="ARBA" id="ARBA00022603"/>
    </source>
</evidence>
<evidence type="ECO:0000313" key="5">
    <source>
        <dbReference type="Proteomes" id="UP001204142"/>
    </source>
</evidence>
<keyword evidence="5" id="KW-1185">Reference proteome</keyword>
<dbReference type="SUPFAM" id="SSF53335">
    <property type="entry name" value="S-adenosyl-L-methionine-dependent methyltransferases"/>
    <property type="match status" value="1"/>
</dbReference>
<dbReference type="Pfam" id="PF08241">
    <property type="entry name" value="Methyltransf_11"/>
    <property type="match status" value="1"/>
</dbReference>
<keyword evidence="2" id="KW-0808">Transferase</keyword>
<sequence>MGEFWKIERSNAAWVRQWARRVRGPAPFILDEVNRRMVDRAQIMRPAEGGVLHQGWLHPAVLGPVETLFEGREFMRCAPEALPLLPPDQHNTVVGVLSRLWAGWGKSPASTTAVLPSQPVPLPDASMAMVWSPLWLHHVADPAFQVQEWHRILKPDGGLFFSLFGPDTATELAGVAQALGVAMPDFPDMHDVGDLLSRLGFSDPVMEMEKLTLTYAAPQALLADWRALMGNNLLALGGGVSTGLRGKTALTQALAELEGLRQNDTGRIPLTLELVYGHAWKVERAPKPGLATVRLQDIGGRRGAK</sequence>
<evidence type="ECO:0000256" key="2">
    <source>
        <dbReference type="ARBA" id="ARBA00022679"/>
    </source>
</evidence>
<dbReference type="PANTHER" id="PTHR13090:SF1">
    <property type="entry name" value="ARGININE-HYDROXYLASE NDUFAF5, MITOCHONDRIAL"/>
    <property type="match status" value="1"/>
</dbReference>
<dbReference type="GO" id="GO:0032259">
    <property type="term" value="P:methylation"/>
    <property type="evidence" value="ECO:0007669"/>
    <property type="project" value="UniProtKB-KW"/>
</dbReference>
<reference evidence="4 5" key="1">
    <citation type="submission" date="2022-07" db="EMBL/GenBank/DDBJ databases">
        <authorList>
            <person name="Xamxidin M."/>
            <person name="Wu M."/>
        </authorList>
    </citation>
    <scope>NUCLEOTIDE SEQUENCE [LARGE SCALE GENOMIC DNA]</scope>
    <source>
        <strain evidence="4 5">NBRC 111650</strain>
    </source>
</reference>
<dbReference type="InterPro" id="IPR050602">
    <property type="entry name" value="Malonyl-ACP_OMT"/>
</dbReference>